<proteinExistence type="inferred from homology"/>
<keyword evidence="3" id="KW-0285">Flavoprotein</keyword>
<comment type="caution">
    <text evidence="6">The sequence shown here is derived from an EMBL/GenBank/DDBJ whole genome shotgun (WGS) entry which is preliminary data.</text>
</comment>
<dbReference type="Pfam" id="PF01494">
    <property type="entry name" value="FAD_binding_3"/>
    <property type="match status" value="1"/>
</dbReference>
<dbReference type="RefSeq" id="WP_265999557.1">
    <property type="nucleotide sequence ID" value="NZ_JAPJDN010000027.1"/>
</dbReference>
<evidence type="ECO:0000256" key="3">
    <source>
        <dbReference type="ARBA" id="ARBA00022630"/>
    </source>
</evidence>
<dbReference type="Proteomes" id="UP001300745">
    <property type="component" value="Unassembled WGS sequence"/>
</dbReference>
<feature type="domain" description="FAD-binding" evidence="5">
    <location>
        <begin position="7"/>
        <end position="351"/>
    </location>
</feature>
<accession>A0ABT3SJP5</accession>
<evidence type="ECO:0000313" key="7">
    <source>
        <dbReference type="Proteomes" id="UP001300745"/>
    </source>
</evidence>
<dbReference type="PANTHER" id="PTHR43004">
    <property type="entry name" value="TRK SYSTEM POTASSIUM UPTAKE PROTEIN"/>
    <property type="match status" value="1"/>
</dbReference>
<dbReference type="EMBL" id="JAPJDO010000027">
    <property type="protein sequence ID" value="MCX2939752.1"/>
    <property type="molecule type" value="Genomic_DNA"/>
</dbReference>
<evidence type="ECO:0000313" key="6">
    <source>
        <dbReference type="EMBL" id="MCX2939752.1"/>
    </source>
</evidence>
<gene>
    <name evidence="6" type="ORF">ORI27_23930</name>
</gene>
<evidence type="ECO:0000259" key="5">
    <source>
        <dbReference type="Pfam" id="PF01494"/>
    </source>
</evidence>
<dbReference type="Gene3D" id="3.30.70.2450">
    <property type="match status" value="1"/>
</dbReference>
<reference evidence="6 7" key="1">
    <citation type="submission" date="2022-11" db="EMBL/GenBank/DDBJ databases">
        <title>Mycobacterium sp. nov.</title>
        <authorList>
            <person name="Papic B."/>
            <person name="Spicic S."/>
            <person name="Duvnjak S."/>
        </authorList>
    </citation>
    <scope>NUCLEOTIDE SEQUENCE [LARGE SCALE GENOMIC DNA]</scope>
    <source>
        <strain evidence="6 7">CVI_P4</strain>
    </source>
</reference>
<dbReference type="InterPro" id="IPR002938">
    <property type="entry name" value="FAD-bd"/>
</dbReference>
<dbReference type="Gene3D" id="3.50.50.60">
    <property type="entry name" value="FAD/NAD(P)-binding domain"/>
    <property type="match status" value="1"/>
</dbReference>
<keyword evidence="4" id="KW-0274">FAD</keyword>
<keyword evidence="6" id="KW-0560">Oxidoreductase</keyword>
<dbReference type="SUPFAM" id="SSF52833">
    <property type="entry name" value="Thioredoxin-like"/>
    <property type="match status" value="1"/>
</dbReference>
<comment type="cofactor">
    <cofactor evidence="1">
        <name>FAD</name>
        <dbReference type="ChEBI" id="CHEBI:57692"/>
    </cofactor>
</comment>
<dbReference type="PANTHER" id="PTHR43004:SF19">
    <property type="entry name" value="BINDING MONOOXYGENASE, PUTATIVE (JCVI)-RELATED"/>
    <property type="match status" value="1"/>
</dbReference>
<keyword evidence="7" id="KW-1185">Reference proteome</keyword>
<dbReference type="InterPro" id="IPR036249">
    <property type="entry name" value="Thioredoxin-like_sf"/>
</dbReference>
<evidence type="ECO:0000256" key="4">
    <source>
        <dbReference type="ARBA" id="ARBA00022827"/>
    </source>
</evidence>
<dbReference type="GO" id="GO:0004497">
    <property type="term" value="F:monooxygenase activity"/>
    <property type="evidence" value="ECO:0007669"/>
    <property type="project" value="UniProtKB-KW"/>
</dbReference>
<dbReference type="PRINTS" id="PR00420">
    <property type="entry name" value="RNGMNOXGNASE"/>
</dbReference>
<dbReference type="Gene3D" id="3.40.30.120">
    <property type="match status" value="1"/>
</dbReference>
<protein>
    <submittedName>
        <fullName evidence="6">FAD-dependent monooxygenase</fullName>
    </submittedName>
</protein>
<dbReference type="InterPro" id="IPR036188">
    <property type="entry name" value="FAD/NAD-bd_sf"/>
</dbReference>
<organism evidence="6 7">
    <name type="scientific">Mycobacterium pinniadriaticum</name>
    <dbReference type="NCBI Taxonomy" id="2994102"/>
    <lineage>
        <taxon>Bacteria</taxon>
        <taxon>Bacillati</taxon>
        <taxon>Actinomycetota</taxon>
        <taxon>Actinomycetes</taxon>
        <taxon>Mycobacteriales</taxon>
        <taxon>Mycobacteriaceae</taxon>
        <taxon>Mycobacterium</taxon>
    </lineage>
</organism>
<sequence length="559" mass="61898">MLVPDLGVLIVGAGPTGLLLANELARHGITPRIVDREPEPATTSRALVVQPRTLEIFDDIGVIAPVLAAGEPASNLTITFADDIFEWGFSGLLTGPRNSTAYPELRTLSQHHTERILTEHLATFGIEVERGRALMDLTQDDETVLASVRHGDGSTESVRCRWVIGCDGAHSAVRQAAGIPFAGSTYRDEFIMADAELDWKLPHGGLYAFPSPAGIFAAFSMPGENRYRIFGNFPPGPQGPSAEYSEPTHTEFQDMVDERVPFPATVIKEHWVTRYRVHSRVAPRYRDGRVFLAGDAAHVHSPAGAQGMNTGIQDAYNLGWKLAMVERGLAEQSLLDSYQAERHPVGEQLLMTTDRLFSVFGGHKPLARLARGRVAPLLFRRVLNRAWIRRRFVGLLAQLRLHYPDSPLNAEDGWGWHAAPAPGDRARDAEVLIDGRPGRLHHVFRGTEHVVLLFAGLDDDARPAVELCRMADQLEQSYPGMVKARVVSAERFADHHAALGDPTRSAHRQYGVDVPSAFVVRPDEYIGYRGRPVELDRLVADLDRRLVAQHLSDQKRQLQ</sequence>
<keyword evidence="6" id="KW-0503">Monooxygenase</keyword>
<evidence type="ECO:0000256" key="1">
    <source>
        <dbReference type="ARBA" id="ARBA00001974"/>
    </source>
</evidence>
<name>A0ABT3SJP5_9MYCO</name>
<dbReference type="SUPFAM" id="SSF51905">
    <property type="entry name" value="FAD/NAD(P)-binding domain"/>
    <property type="match status" value="1"/>
</dbReference>
<dbReference type="InterPro" id="IPR050641">
    <property type="entry name" value="RIFMO-like"/>
</dbReference>
<evidence type="ECO:0000256" key="2">
    <source>
        <dbReference type="ARBA" id="ARBA00007801"/>
    </source>
</evidence>
<comment type="similarity">
    <text evidence="2">Belongs to the PheA/TfdB FAD monooxygenase family.</text>
</comment>